<accession>A0ABT9P1Q1</accession>
<dbReference type="CDD" id="cd07185">
    <property type="entry name" value="OmpA_C-like"/>
    <property type="match status" value="1"/>
</dbReference>
<keyword evidence="2 4" id="KW-0472">Membrane</keyword>
<evidence type="ECO:0000256" key="2">
    <source>
        <dbReference type="ARBA" id="ARBA00023136"/>
    </source>
</evidence>
<dbReference type="InterPro" id="IPR050330">
    <property type="entry name" value="Bact_OuterMem_StrucFunc"/>
</dbReference>
<dbReference type="RefSeq" id="WP_307241588.1">
    <property type="nucleotide sequence ID" value="NZ_JAUSQZ010000001.1"/>
</dbReference>
<feature type="signal peptide" evidence="6">
    <location>
        <begin position="1"/>
        <end position="23"/>
    </location>
</feature>
<dbReference type="InterPro" id="IPR036737">
    <property type="entry name" value="OmpA-like_sf"/>
</dbReference>
<dbReference type="SUPFAM" id="SSF103088">
    <property type="entry name" value="OmpA-like"/>
    <property type="match status" value="1"/>
</dbReference>
<dbReference type="InterPro" id="IPR006664">
    <property type="entry name" value="OMP_bac"/>
</dbReference>
<proteinExistence type="predicted"/>
<sequence length="366" mass="38491">MKARTVAVLGLTAALVGAVPAQAAVTPTPTAMSPDDLTAQTVPVLGSTTVRKEMDGTETTATVLVNAVRRIPGATVLYYSAGLPEGARPESWYDFQSSSYDRLMGTGGIGAVRLVDFSNEKIYAPLYENDGSSKGAVMSSPAKAWPDYEPGGTFYTFYAVMPELPADLNSVDVRIGHGDVVQNLPIDDGVLEPAVPQEEPIRMGEAWPQIDQAAAARSLRPQDSVRDLVTKVASADGSYTEETVEETTTVDLSSDVLFGVDSAALDPAAGDVLQRAADAVNEASEGGPVEIVGHTDSDGSDEHNLDLSKRRARAVARALKPLIAVSGVTYQISGRGEKDPVSGNDTEEGRKANRRVSVVFGPGVAK</sequence>
<feature type="compositionally biased region" description="Basic and acidic residues" evidence="5">
    <location>
        <begin position="293"/>
        <end position="304"/>
    </location>
</feature>
<keyword evidence="9" id="KW-1185">Reference proteome</keyword>
<feature type="region of interest" description="Disordered" evidence="5">
    <location>
        <begin position="283"/>
        <end position="304"/>
    </location>
</feature>
<comment type="caution">
    <text evidence="8">The sequence shown here is derived from an EMBL/GenBank/DDBJ whole genome shotgun (WGS) entry which is preliminary data.</text>
</comment>
<reference evidence="8 9" key="1">
    <citation type="submission" date="2023-07" db="EMBL/GenBank/DDBJ databases">
        <title>Sequencing the genomes of 1000 actinobacteria strains.</title>
        <authorList>
            <person name="Klenk H.-P."/>
        </authorList>
    </citation>
    <scope>NUCLEOTIDE SEQUENCE [LARGE SCALE GENOMIC DNA]</scope>
    <source>
        <strain evidence="8 9">DSM 44388</strain>
    </source>
</reference>
<keyword evidence="6" id="KW-0732">Signal</keyword>
<evidence type="ECO:0000256" key="6">
    <source>
        <dbReference type="SAM" id="SignalP"/>
    </source>
</evidence>
<evidence type="ECO:0000313" key="9">
    <source>
        <dbReference type="Proteomes" id="UP001235712"/>
    </source>
</evidence>
<protein>
    <submittedName>
        <fullName evidence="8">Outer membrane protein OmpA-like peptidoglycan-associated protein</fullName>
    </submittedName>
</protein>
<evidence type="ECO:0000313" key="8">
    <source>
        <dbReference type="EMBL" id="MDP9826612.1"/>
    </source>
</evidence>
<keyword evidence="3" id="KW-0998">Cell outer membrane</keyword>
<dbReference type="Proteomes" id="UP001235712">
    <property type="component" value="Unassembled WGS sequence"/>
</dbReference>
<evidence type="ECO:0000259" key="7">
    <source>
        <dbReference type="PROSITE" id="PS51123"/>
    </source>
</evidence>
<feature type="domain" description="OmpA-like" evidence="7">
    <location>
        <begin position="245"/>
        <end position="364"/>
    </location>
</feature>
<comment type="subcellular location">
    <subcellularLocation>
        <location evidence="1">Cell outer membrane</location>
    </subcellularLocation>
</comment>
<evidence type="ECO:0000256" key="1">
    <source>
        <dbReference type="ARBA" id="ARBA00004442"/>
    </source>
</evidence>
<evidence type="ECO:0000256" key="5">
    <source>
        <dbReference type="SAM" id="MobiDB-lite"/>
    </source>
</evidence>
<feature type="chain" id="PRO_5046706264" evidence="6">
    <location>
        <begin position="24"/>
        <end position="366"/>
    </location>
</feature>
<dbReference type="Gene3D" id="3.30.1330.60">
    <property type="entry name" value="OmpA-like domain"/>
    <property type="match status" value="1"/>
</dbReference>
<dbReference type="InterPro" id="IPR006665">
    <property type="entry name" value="OmpA-like"/>
</dbReference>
<dbReference type="PANTHER" id="PTHR30329">
    <property type="entry name" value="STATOR ELEMENT OF FLAGELLAR MOTOR COMPLEX"/>
    <property type="match status" value="1"/>
</dbReference>
<name>A0ABT9P1Q1_9ACTN</name>
<dbReference type="Pfam" id="PF00691">
    <property type="entry name" value="OmpA"/>
    <property type="match status" value="1"/>
</dbReference>
<feature type="region of interest" description="Disordered" evidence="5">
    <location>
        <begin position="333"/>
        <end position="366"/>
    </location>
</feature>
<dbReference type="EMBL" id="JAUSQZ010000001">
    <property type="protein sequence ID" value="MDP9826612.1"/>
    <property type="molecule type" value="Genomic_DNA"/>
</dbReference>
<dbReference type="PANTHER" id="PTHR30329:SF21">
    <property type="entry name" value="LIPOPROTEIN YIAD-RELATED"/>
    <property type="match status" value="1"/>
</dbReference>
<organism evidence="8 9">
    <name type="scientific">Kineosporia succinea</name>
    <dbReference type="NCBI Taxonomy" id="84632"/>
    <lineage>
        <taxon>Bacteria</taxon>
        <taxon>Bacillati</taxon>
        <taxon>Actinomycetota</taxon>
        <taxon>Actinomycetes</taxon>
        <taxon>Kineosporiales</taxon>
        <taxon>Kineosporiaceae</taxon>
        <taxon>Kineosporia</taxon>
    </lineage>
</organism>
<evidence type="ECO:0000256" key="3">
    <source>
        <dbReference type="ARBA" id="ARBA00023237"/>
    </source>
</evidence>
<gene>
    <name evidence="8" type="ORF">J2S57_002361</name>
</gene>
<dbReference type="PRINTS" id="PR01021">
    <property type="entry name" value="OMPADOMAIN"/>
</dbReference>
<evidence type="ECO:0000256" key="4">
    <source>
        <dbReference type="PROSITE-ProRule" id="PRU00473"/>
    </source>
</evidence>
<dbReference type="PROSITE" id="PS51123">
    <property type="entry name" value="OMPA_2"/>
    <property type="match status" value="1"/>
</dbReference>